<accession>A0AA49JTR8</accession>
<dbReference type="AlphaFoldDB" id="A0AA49JZE1"/>
<dbReference type="SUPFAM" id="SSF48452">
    <property type="entry name" value="TPR-like"/>
    <property type="match status" value="1"/>
</dbReference>
<protein>
    <recommendedName>
        <fullName evidence="5">Tetratricopeptide repeat protein</fullName>
    </recommendedName>
</protein>
<dbReference type="Gene3D" id="1.25.40.10">
    <property type="entry name" value="Tetratricopeptide repeat domain"/>
    <property type="match status" value="1"/>
</dbReference>
<organism evidence="3 4">
    <name type="scientific">Pseudogemmatithrix spongiicola</name>
    <dbReference type="NCBI Taxonomy" id="3062599"/>
    <lineage>
        <taxon>Bacteria</taxon>
        <taxon>Pseudomonadati</taxon>
        <taxon>Gemmatimonadota</taxon>
        <taxon>Gemmatimonadia</taxon>
        <taxon>Gemmatimonadales</taxon>
        <taxon>Gemmatimonadaceae</taxon>
        <taxon>Pseudogemmatithrix</taxon>
    </lineage>
</organism>
<evidence type="ECO:0000313" key="4">
    <source>
        <dbReference type="Proteomes" id="UP001229955"/>
    </source>
</evidence>
<feature type="chain" id="PRO_5041357983" description="Tetratricopeptide repeat protein" evidence="1">
    <location>
        <begin position="19"/>
        <end position="276"/>
    </location>
</feature>
<sequence>MRLLPLVIIGLVASAAEAQTTVSPGSLPSARTAAEQNPTSLEAVIWHARFVGYTDFAAAVAMYSAALQRWPDEPWLLRHRGHRYISLRQFDAAKADLSRGFELTRGKPDLVEQDGQPNPSGIPTSTLQSNIRYHLALAQFLTGDFAPAAEIWAEDARVAKNLDQRAAATYWWVLSLARGGDLGAARRVLGTVRADWTIIENGSYHRLLLWMKGELPEAELRASMTTPLERQTIGNGLAQWKFATGDRAGATAARAEVLATGPSAAFGFIAAEQLRP</sequence>
<dbReference type="EMBL" id="CP130613">
    <property type="protein sequence ID" value="WKW14675.1"/>
    <property type="molecule type" value="Genomic_DNA"/>
</dbReference>
<evidence type="ECO:0008006" key="5">
    <source>
        <dbReference type="Google" id="ProtNLM"/>
    </source>
</evidence>
<gene>
    <name evidence="2" type="ORF">Strain138_001028</name>
    <name evidence="3" type="ORF">Strain318_001028</name>
</gene>
<reference evidence="3" key="1">
    <citation type="submission" date="2023-07" db="EMBL/GenBank/DDBJ databases">
        <authorList>
            <person name="Haufschild T."/>
            <person name="Kallscheuer N."/>
            <person name="Hammer J."/>
            <person name="Kohn T."/>
            <person name="Kabuu M."/>
            <person name="Jogler M."/>
            <person name="Wohfarth N."/>
            <person name="Heuer A."/>
            <person name="Rohde M."/>
            <person name="van Teeseling M.C.F."/>
            <person name="Jogler C."/>
        </authorList>
    </citation>
    <scope>NUCLEOTIDE SEQUENCE</scope>
    <source>
        <strain evidence="2">Strain 138</strain>
        <strain evidence="3">Strain 318</strain>
    </source>
</reference>
<keyword evidence="1" id="KW-0732">Signal</keyword>
<evidence type="ECO:0000256" key="1">
    <source>
        <dbReference type="SAM" id="SignalP"/>
    </source>
</evidence>
<dbReference type="EMBL" id="CP130612">
    <property type="protein sequence ID" value="WKW11765.1"/>
    <property type="molecule type" value="Genomic_DNA"/>
</dbReference>
<proteinExistence type="predicted"/>
<feature type="signal peptide" evidence="1">
    <location>
        <begin position="1"/>
        <end position="18"/>
    </location>
</feature>
<evidence type="ECO:0000313" key="3">
    <source>
        <dbReference type="EMBL" id="WKW14675.1"/>
    </source>
</evidence>
<evidence type="ECO:0000313" key="2">
    <source>
        <dbReference type="EMBL" id="WKW11765.1"/>
    </source>
</evidence>
<dbReference type="InterPro" id="IPR011990">
    <property type="entry name" value="TPR-like_helical_dom_sf"/>
</dbReference>
<dbReference type="KEGG" id="pspc:Strain318_001028"/>
<dbReference type="RefSeq" id="WP_367887454.1">
    <property type="nucleotide sequence ID" value="NZ_CP130612.1"/>
</dbReference>
<accession>A0AA49JZE1</accession>
<dbReference type="Proteomes" id="UP001229955">
    <property type="component" value="Chromosome"/>
</dbReference>
<keyword evidence="4" id="KW-1185">Reference proteome</keyword>
<name>A0AA49JZE1_9BACT</name>